<name>A0AA37GHE3_9PEZI</name>
<feature type="region of interest" description="Disordered" evidence="1">
    <location>
        <begin position="1"/>
        <end position="45"/>
    </location>
</feature>
<dbReference type="Gene3D" id="3.40.50.150">
    <property type="entry name" value="Vaccinia Virus protein VP39"/>
    <property type="match status" value="1"/>
</dbReference>
<dbReference type="AlphaFoldDB" id="A0AA37GHE3"/>
<comment type="caution">
    <text evidence="2">The sequence shown here is derived from an EMBL/GenBank/DDBJ whole genome shotgun (WGS) entry which is preliminary data.</text>
</comment>
<protein>
    <submittedName>
        <fullName evidence="2">Glandicoline B O-methyltransferase roqN</fullName>
    </submittedName>
</protein>
<feature type="compositionally biased region" description="Polar residues" evidence="1">
    <location>
        <begin position="26"/>
        <end position="45"/>
    </location>
</feature>
<organism evidence="2 3">
    <name type="scientific">Colletotrichum liriopes</name>
    <dbReference type="NCBI Taxonomy" id="708192"/>
    <lineage>
        <taxon>Eukaryota</taxon>
        <taxon>Fungi</taxon>
        <taxon>Dikarya</taxon>
        <taxon>Ascomycota</taxon>
        <taxon>Pezizomycotina</taxon>
        <taxon>Sordariomycetes</taxon>
        <taxon>Hypocreomycetidae</taxon>
        <taxon>Glomerellales</taxon>
        <taxon>Glomerellaceae</taxon>
        <taxon>Colletotrichum</taxon>
        <taxon>Colletotrichum spaethianum species complex</taxon>
    </lineage>
</organism>
<gene>
    <name evidence="2" type="ORF">ColLi_03867</name>
</gene>
<sequence>MATTTSRSNNMQPQSSVKTGGFKVNNGESRTSVPPTQQQQSALNASGDSMNLLEIWRKPIIGELYIRAEYITYPVATSLVEFARLGDVPIRKSPLKVLDMCCGTGVVSSVIQKMMRERSLPGWDTDSVTLTCVDSSQAQLEVIQNKAIQEDWVANEVKQVDVMLPLESFRVTKCDGILATSTWHTEGWVADTRDAIDVSNLALPGQPPVSWPQSSLELTCLWGPGAWESPSFVKSIFRAVGFIDVEIDVVTK</sequence>
<accession>A0AA37GHE3</accession>
<evidence type="ECO:0000313" key="2">
    <source>
        <dbReference type="EMBL" id="GJC81029.1"/>
    </source>
</evidence>
<dbReference type="EMBL" id="BPPX01000006">
    <property type="protein sequence ID" value="GJC81029.1"/>
    <property type="molecule type" value="Genomic_DNA"/>
</dbReference>
<feature type="compositionally biased region" description="Polar residues" evidence="1">
    <location>
        <begin position="1"/>
        <end position="18"/>
    </location>
</feature>
<dbReference type="SUPFAM" id="SSF53335">
    <property type="entry name" value="S-adenosyl-L-methionine-dependent methyltransferases"/>
    <property type="match status" value="1"/>
</dbReference>
<evidence type="ECO:0000313" key="3">
    <source>
        <dbReference type="Proteomes" id="UP001055172"/>
    </source>
</evidence>
<keyword evidence="3" id="KW-1185">Reference proteome</keyword>
<proteinExistence type="predicted"/>
<dbReference type="InterPro" id="IPR029063">
    <property type="entry name" value="SAM-dependent_MTases_sf"/>
</dbReference>
<evidence type="ECO:0000256" key="1">
    <source>
        <dbReference type="SAM" id="MobiDB-lite"/>
    </source>
</evidence>
<dbReference type="CDD" id="cd02440">
    <property type="entry name" value="AdoMet_MTases"/>
    <property type="match status" value="1"/>
</dbReference>
<dbReference type="Proteomes" id="UP001055172">
    <property type="component" value="Unassembled WGS sequence"/>
</dbReference>
<reference evidence="2 3" key="1">
    <citation type="submission" date="2021-07" db="EMBL/GenBank/DDBJ databases">
        <title>Genome data of Colletotrichum spaethianum.</title>
        <authorList>
            <person name="Utami Y.D."/>
            <person name="Hiruma K."/>
        </authorList>
    </citation>
    <scope>NUCLEOTIDE SEQUENCE [LARGE SCALE GENOMIC DNA]</scope>
    <source>
        <strain evidence="2 3">MAFF 242679</strain>
    </source>
</reference>